<dbReference type="GO" id="GO:1990961">
    <property type="term" value="P:xenobiotic detoxification by transmembrane export across the plasma membrane"/>
    <property type="evidence" value="ECO:0007669"/>
    <property type="project" value="InterPro"/>
</dbReference>
<feature type="transmembrane region" description="Helical" evidence="8">
    <location>
        <begin position="279"/>
        <end position="299"/>
    </location>
</feature>
<evidence type="ECO:0000256" key="1">
    <source>
        <dbReference type="ARBA" id="ARBA00004651"/>
    </source>
</evidence>
<name>A0A1M7ZBQ6_9HYPH</name>
<reference evidence="11 12" key="1">
    <citation type="submission" date="2016-12" db="EMBL/GenBank/DDBJ databases">
        <authorList>
            <person name="Song W.-J."/>
            <person name="Kurnit D.M."/>
        </authorList>
    </citation>
    <scope>NUCLEOTIDE SEQUENCE [LARGE SCALE GENOMIC DNA]</scope>
    <source>
        <strain evidence="11 12">DSM 19599</strain>
    </source>
</reference>
<feature type="transmembrane region" description="Helical" evidence="8">
    <location>
        <begin position="34"/>
        <end position="63"/>
    </location>
</feature>
<feature type="transmembrane region" description="Helical" evidence="8">
    <location>
        <begin position="343"/>
        <end position="362"/>
    </location>
</feature>
<keyword evidence="9" id="KW-0732">Signal</keyword>
<dbReference type="Proteomes" id="UP000186406">
    <property type="component" value="Unassembled WGS sequence"/>
</dbReference>
<dbReference type="Pfam" id="PF07690">
    <property type="entry name" value="MFS_1"/>
    <property type="match status" value="1"/>
</dbReference>
<evidence type="ECO:0000256" key="6">
    <source>
        <dbReference type="ARBA" id="ARBA00022989"/>
    </source>
</evidence>
<feature type="transmembrane region" description="Helical" evidence="8">
    <location>
        <begin position="98"/>
        <end position="116"/>
    </location>
</feature>
<dbReference type="GO" id="GO:0042910">
    <property type="term" value="F:xenobiotic transmembrane transporter activity"/>
    <property type="evidence" value="ECO:0007669"/>
    <property type="project" value="InterPro"/>
</dbReference>
<dbReference type="PRINTS" id="PR01035">
    <property type="entry name" value="TCRTETA"/>
</dbReference>
<dbReference type="PANTHER" id="PTHR23502">
    <property type="entry name" value="MAJOR FACILITATOR SUPERFAMILY"/>
    <property type="match status" value="1"/>
</dbReference>
<accession>A0A1M7ZBQ6</accession>
<keyword evidence="5 8" id="KW-0812">Transmembrane</keyword>
<comment type="caution">
    <text evidence="8">Lacks conserved residue(s) required for the propagation of feature annotation.</text>
</comment>
<comment type="subcellular location">
    <subcellularLocation>
        <location evidence="8">Cell inner membrane</location>
        <topology evidence="8">Multi-pass membrane protein</topology>
    </subcellularLocation>
    <subcellularLocation>
        <location evidence="1">Cell membrane</location>
        <topology evidence="1">Multi-pass membrane protein</topology>
    </subcellularLocation>
</comment>
<dbReference type="CDD" id="cd17320">
    <property type="entry name" value="MFS_MdfA_MDR_like"/>
    <property type="match status" value="1"/>
</dbReference>
<feature type="transmembrane region" description="Helical" evidence="8">
    <location>
        <begin position="210"/>
        <end position="230"/>
    </location>
</feature>
<dbReference type="InterPro" id="IPR004812">
    <property type="entry name" value="Efflux_drug-R_Bcr/CmlA"/>
</dbReference>
<feature type="signal peptide" evidence="9">
    <location>
        <begin position="1"/>
        <end position="20"/>
    </location>
</feature>
<gene>
    <name evidence="11" type="ORF">SAMN02745172_00943</name>
</gene>
<keyword evidence="12" id="KW-1185">Reference proteome</keyword>
<evidence type="ECO:0000313" key="11">
    <source>
        <dbReference type="EMBL" id="SHO62338.1"/>
    </source>
</evidence>
<dbReference type="RefSeq" id="WP_175563612.1">
    <property type="nucleotide sequence ID" value="NZ_FRXO01000002.1"/>
</dbReference>
<feature type="transmembrane region" description="Helical" evidence="8">
    <location>
        <begin position="137"/>
        <end position="159"/>
    </location>
</feature>
<evidence type="ECO:0000256" key="5">
    <source>
        <dbReference type="ARBA" id="ARBA00022692"/>
    </source>
</evidence>
<keyword evidence="4" id="KW-1003">Cell membrane</keyword>
<organism evidence="11 12">
    <name type="scientific">Pseudoxanthobacter soli DSM 19599</name>
    <dbReference type="NCBI Taxonomy" id="1123029"/>
    <lineage>
        <taxon>Bacteria</taxon>
        <taxon>Pseudomonadati</taxon>
        <taxon>Pseudomonadota</taxon>
        <taxon>Alphaproteobacteria</taxon>
        <taxon>Hyphomicrobiales</taxon>
        <taxon>Segnochrobactraceae</taxon>
        <taxon>Pseudoxanthobacter</taxon>
    </lineage>
</organism>
<dbReference type="NCBIfam" id="TIGR00710">
    <property type="entry name" value="efflux_Bcr_CflA"/>
    <property type="match status" value="1"/>
</dbReference>
<comment type="similarity">
    <text evidence="2 8">Belongs to the major facilitator superfamily. Bcr/CmlA family.</text>
</comment>
<dbReference type="Gene3D" id="1.20.1720.10">
    <property type="entry name" value="Multidrug resistance protein D"/>
    <property type="match status" value="1"/>
</dbReference>
<keyword evidence="7 8" id="KW-0472">Membrane</keyword>
<dbReference type="InterPro" id="IPR020846">
    <property type="entry name" value="MFS_dom"/>
</dbReference>
<feature type="transmembrane region" description="Helical" evidence="8">
    <location>
        <begin position="368"/>
        <end position="388"/>
    </location>
</feature>
<dbReference type="SUPFAM" id="SSF103473">
    <property type="entry name" value="MFS general substrate transporter"/>
    <property type="match status" value="1"/>
</dbReference>
<dbReference type="InterPro" id="IPR011701">
    <property type="entry name" value="MFS"/>
</dbReference>
<dbReference type="GO" id="GO:0005886">
    <property type="term" value="C:plasma membrane"/>
    <property type="evidence" value="ECO:0007669"/>
    <property type="project" value="UniProtKB-SubCell"/>
</dbReference>
<dbReference type="PROSITE" id="PS50850">
    <property type="entry name" value="MFS"/>
    <property type="match status" value="1"/>
</dbReference>
<dbReference type="EMBL" id="FRXO01000002">
    <property type="protein sequence ID" value="SHO62338.1"/>
    <property type="molecule type" value="Genomic_DNA"/>
</dbReference>
<dbReference type="AlphaFoldDB" id="A0A1M7ZBQ6"/>
<evidence type="ECO:0000256" key="3">
    <source>
        <dbReference type="ARBA" id="ARBA00022448"/>
    </source>
</evidence>
<dbReference type="STRING" id="1123029.SAMN02745172_00943"/>
<keyword evidence="6 8" id="KW-1133">Transmembrane helix</keyword>
<sequence length="402" mass="41331">MVRPGTLAFTAMLASLSAMSPVATDIYLPSLPAIVAAFGTTPAAVQVTLSVFMFGYAVAMPVYGPLSDRFGRRPVLLVSLGLFVITSLIAPFSPSINVLIALRFVQALGAAGPVILSRSIVRDVFSGPRAVKELSRMGSIAGLVPSLAPTLGGVLGGLFGWQSSFYLMGVVSAAILAFIALKMPETVPERMPSISFPAVFRSFGVCLRSVGFRVYTAICCLCFAGLFAYISGTSFVLQGHYGLGQVAFGIAFAATAVSFIVGTLIGARLSARMGIVRGLGFGTALNAAGGVLILLGSLFGPGHPLEIIIPMMIYMVGIGIGMPQGTAGAIMPFPERAGAASSLLGVLQMGSGALSGILVGHLVGAAVWPFTVVIMACGLAALGVDLATRRRRLAAPVRSAGR</sequence>
<evidence type="ECO:0000256" key="2">
    <source>
        <dbReference type="ARBA" id="ARBA00006236"/>
    </source>
</evidence>
<keyword evidence="8" id="KW-0997">Cell inner membrane</keyword>
<proteinExistence type="inferred from homology"/>
<evidence type="ECO:0000313" key="12">
    <source>
        <dbReference type="Proteomes" id="UP000186406"/>
    </source>
</evidence>
<feature type="chain" id="PRO_5012071101" description="Bcr/CflA family efflux transporter" evidence="9">
    <location>
        <begin position="21"/>
        <end position="402"/>
    </location>
</feature>
<evidence type="ECO:0000256" key="4">
    <source>
        <dbReference type="ARBA" id="ARBA00022475"/>
    </source>
</evidence>
<feature type="domain" description="Major facilitator superfamily (MFS) profile" evidence="10">
    <location>
        <begin position="6"/>
        <end position="392"/>
    </location>
</feature>
<protein>
    <recommendedName>
        <fullName evidence="8">Bcr/CflA family efflux transporter</fullName>
    </recommendedName>
</protein>
<evidence type="ECO:0000256" key="8">
    <source>
        <dbReference type="RuleBase" id="RU365088"/>
    </source>
</evidence>
<evidence type="ECO:0000256" key="9">
    <source>
        <dbReference type="SAM" id="SignalP"/>
    </source>
</evidence>
<dbReference type="PANTHER" id="PTHR23502:SF132">
    <property type="entry name" value="POLYAMINE TRANSPORTER 2-RELATED"/>
    <property type="match status" value="1"/>
</dbReference>
<dbReference type="InterPro" id="IPR001958">
    <property type="entry name" value="Tet-R_TetA/multi-R_MdtG-like"/>
</dbReference>
<feature type="transmembrane region" description="Helical" evidence="8">
    <location>
        <begin position="165"/>
        <end position="181"/>
    </location>
</feature>
<feature type="transmembrane region" description="Helical" evidence="8">
    <location>
        <begin position="75"/>
        <end position="92"/>
    </location>
</feature>
<dbReference type="InterPro" id="IPR036259">
    <property type="entry name" value="MFS_trans_sf"/>
</dbReference>
<keyword evidence="3 8" id="KW-0813">Transport</keyword>
<feature type="transmembrane region" description="Helical" evidence="8">
    <location>
        <begin position="242"/>
        <end position="267"/>
    </location>
</feature>
<evidence type="ECO:0000259" key="10">
    <source>
        <dbReference type="PROSITE" id="PS50850"/>
    </source>
</evidence>
<evidence type="ECO:0000256" key="7">
    <source>
        <dbReference type="ARBA" id="ARBA00023136"/>
    </source>
</evidence>
<feature type="transmembrane region" description="Helical" evidence="8">
    <location>
        <begin position="311"/>
        <end position="331"/>
    </location>
</feature>